<evidence type="ECO:0000256" key="7">
    <source>
        <dbReference type="ARBA" id="ARBA00022932"/>
    </source>
</evidence>
<dbReference type="GO" id="GO:0003887">
    <property type="term" value="F:DNA-directed DNA polymerase activity"/>
    <property type="evidence" value="ECO:0007669"/>
    <property type="project" value="UniProtKB-KW"/>
</dbReference>
<dbReference type="AlphaFoldDB" id="A0A2L0ILV4"/>
<evidence type="ECO:0000313" key="11">
    <source>
        <dbReference type="Proteomes" id="UP000238365"/>
    </source>
</evidence>
<dbReference type="InterPro" id="IPR003959">
    <property type="entry name" value="ATPase_AAA_core"/>
</dbReference>
<dbReference type="Proteomes" id="UP000238365">
    <property type="component" value="Chromosome"/>
</dbReference>
<evidence type="ECO:0000313" key="10">
    <source>
        <dbReference type="EMBL" id="AUX95412.1"/>
    </source>
</evidence>
<dbReference type="SUPFAM" id="SSF52540">
    <property type="entry name" value="P-loop containing nucleoside triphosphate hydrolases"/>
    <property type="match status" value="1"/>
</dbReference>
<evidence type="ECO:0000256" key="5">
    <source>
        <dbReference type="ARBA" id="ARBA00022741"/>
    </source>
</evidence>
<dbReference type="InterPro" id="IPR027417">
    <property type="entry name" value="P-loop_NTPase"/>
</dbReference>
<keyword evidence="4" id="KW-0235">DNA replication</keyword>
<dbReference type="GO" id="GO:0000731">
    <property type="term" value="P:DNA synthesis involved in DNA repair"/>
    <property type="evidence" value="ECO:0007669"/>
    <property type="project" value="TreeGrafter"/>
</dbReference>
<dbReference type="SMART" id="SM00382">
    <property type="entry name" value="AAA"/>
    <property type="match status" value="1"/>
</dbReference>
<dbReference type="Pfam" id="PF00004">
    <property type="entry name" value="AAA"/>
    <property type="match status" value="1"/>
</dbReference>
<dbReference type="RefSeq" id="WP_104959113.1">
    <property type="nucleotide sequence ID" value="NZ_CP026377.1"/>
</dbReference>
<dbReference type="CDD" id="cd18139">
    <property type="entry name" value="HLD_clamp_RarA"/>
    <property type="match status" value="1"/>
</dbReference>
<evidence type="ECO:0000256" key="6">
    <source>
        <dbReference type="ARBA" id="ARBA00022840"/>
    </source>
</evidence>
<comment type="function">
    <text evidence="1">DNA-dependent ATPase that plays important roles in cellular responses to stalled DNA replication processes.</text>
</comment>
<dbReference type="GO" id="GO:0003677">
    <property type="term" value="F:DNA binding"/>
    <property type="evidence" value="ECO:0007669"/>
    <property type="project" value="InterPro"/>
</dbReference>
<dbReference type="GO" id="GO:0016887">
    <property type="term" value="F:ATP hydrolysis activity"/>
    <property type="evidence" value="ECO:0007669"/>
    <property type="project" value="InterPro"/>
</dbReference>
<dbReference type="GO" id="GO:0017116">
    <property type="term" value="F:single-stranded DNA helicase activity"/>
    <property type="evidence" value="ECO:0007669"/>
    <property type="project" value="TreeGrafter"/>
</dbReference>
<evidence type="ECO:0000256" key="2">
    <source>
        <dbReference type="ARBA" id="ARBA00008959"/>
    </source>
</evidence>
<feature type="domain" description="AAA+ ATPase" evidence="9">
    <location>
        <begin position="49"/>
        <end position="165"/>
    </location>
</feature>
<keyword evidence="5" id="KW-0547">Nucleotide-binding</keyword>
<gene>
    <name evidence="10" type="ORF">C2E15_07590</name>
</gene>
<dbReference type="InterPro" id="IPR051314">
    <property type="entry name" value="AAA_ATPase_RarA/MGS1/WRNIP1"/>
</dbReference>
<dbReference type="KEGG" id="pgz:C2E15_07590"/>
<dbReference type="CDD" id="cd00009">
    <property type="entry name" value="AAA"/>
    <property type="match status" value="1"/>
</dbReference>
<reference evidence="10 11" key="1">
    <citation type="submission" date="2018-01" db="EMBL/GenBank/DDBJ databases">
        <title>Complete and assembled Genome of Pantoea gaviniae DSM22758T.</title>
        <authorList>
            <person name="Stevens M.J.A."/>
            <person name="Zurfluh K."/>
            <person name="Stephan R."/>
        </authorList>
    </citation>
    <scope>NUCLEOTIDE SEQUENCE [LARGE SCALE GENOMIC DNA]</scope>
    <source>
        <strain evidence="10 11">DSM 22758</strain>
    </source>
</reference>
<sequence length="447" mass="49764">MSNLSLDFSTEQFQPLAARMRPTRLEHYIGQQHLLAPGKPLTRAIEAGHLHSMILWGPPGTGKTTLAELIGRYGNADVERISAVTSGIKEIREAIERARQNRQAGRRTILFVDEVHRFNKSQQDAFLPHIEDGTITFIGATTENPSFELNSALLSRARVYLLKSLTTEEIETVLEQALTDSERGLGKEDIDLPPATRRMIAELVNGDARRALNTLEMMADMAESDAQGKRTLTPQLLNEVSGERAARFDNKGDRYYDLISALHKSVRGSAPDAALYWYARIITAGGDPLYVARRLLAIASEDVGNADPRAMQVAIAAWDCFTRVGPAEGERAIAQAIVYLACAPKSNAVYTAFKAALRDAREKPDFDVPEHLRNAPTRLMKEMGLGKAYRYAHDEPNAYAAGEDYFPPEMAQTRYYQPTSRGLEGKIGEKLAWLSEQDQNSPTKRYR</sequence>
<organism evidence="10 11">
    <name type="scientific">Mixta gaviniae</name>
    <dbReference type="NCBI Taxonomy" id="665914"/>
    <lineage>
        <taxon>Bacteria</taxon>
        <taxon>Pseudomonadati</taxon>
        <taxon>Pseudomonadota</taxon>
        <taxon>Gammaproteobacteria</taxon>
        <taxon>Enterobacterales</taxon>
        <taxon>Erwiniaceae</taxon>
        <taxon>Mixta</taxon>
    </lineage>
</organism>
<dbReference type="FunFam" id="1.10.3710.10:FF:000001">
    <property type="entry name" value="Replication-associated recombination protein A"/>
    <property type="match status" value="1"/>
</dbReference>
<comment type="similarity">
    <text evidence="2">Belongs to the AAA ATPase family. RarA/MGS1/WRNIP1 subfamily.</text>
</comment>
<dbReference type="GO" id="GO:0005524">
    <property type="term" value="F:ATP binding"/>
    <property type="evidence" value="ECO:0007669"/>
    <property type="project" value="UniProtKB-KW"/>
</dbReference>
<evidence type="ECO:0000256" key="1">
    <source>
        <dbReference type="ARBA" id="ARBA00002393"/>
    </source>
</evidence>
<keyword evidence="7" id="KW-0548">Nucleotidyltransferase</keyword>
<dbReference type="Gene3D" id="1.10.3710.10">
    <property type="entry name" value="DNA polymerase III clamp loader subunits, C-terminal domain"/>
    <property type="match status" value="1"/>
</dbReference>
<keyword evidence="7" id="KW-0808">Transferase</keyword>
<proteinExistence type="inferred from homology"/>
<dbReference type="FunFam" id="3.40.50.300:FF:000137">
    <property type="entry name" value="Replication-associated recombination protein A"/>
    <property type="match status" value="1"/>
</dbReference>
<dbReference type="PANTHER" id="PTHR13779:SF7">
    <property type="entry name" value="ATPASE WRNIP1"/>
    <property type="match status" value="1"/>
</dbReference>
<dbReference type="EMBL" id="CP026377">
    <property type="protein sequence ID" value="AUX95412.1"/>
    <property type="molecule type" value="Genomic_DNA"/>
</dbReference>
<dbReference type="FunFam" id="1.10.8.60:FF:000029">
    <property type="entry name" value="Replication-associated recombination protein A"/>
    <property type="match status" value="1"/>
</dbReference>
<comment type="subunit">
    <text evidence="8">DNA polymerase III contains a core (composed of alpha, epsilon and theta chains) that associates with a tau subunit. This core dimerizes to form the POLIII' complex. PolIII' associates with the gamma complex (composed of gamma, delta, delta', psi and chi chains) and with the beta chain to form the complete DNA polymerase III complex.</text>
</comment>
<dbReference type="Gene3D" id="3.40.50.300">
    <property type="entry name" value="P-loop containing nucleotide triphosphate hydrolases"/>
    <property type="match status" value="1"/>
</dbReference>
<dbReference type="Gene3D" id="1.10.8.60">
    <property type="match status" value="1"/>
</dbReference>
<evidence type="ECO:0000256" key="3">
    <source>
        <dbReference type="ARBA" id="ARBA00020776"/>
    </source>
</evidence>
<dbReference type="SUPFAM" id="SSF48019">
    <property type="entry name" value="post-AAA+ oligomerization domain-like"/>
    <property type="match status" value="1"/>
</dbReference>
<dbReference type="Pfam" id="PF16193">
    <property type="entry name" value="AAA_assoc_2"/>
    <property type="match status" value="1"/>
</dbReference>
<dbReference type="Pfam" id="PF12002">
    <property type="entry name" value="MgsA_C"/>
    <property type="match status" value="1"/>
</dbReference>
<dbReference type="InterPro" id="IPR008921">
    <property type="entry name" value="DNA_pol3_clamp-load_cplx_C"/>
</dbReference>
<protein>
    <recommendedName>
        <fullName evidence="3">Replication-associated recombination protein A</fullName>
    </recommendedName>
</protein>
<dbReference type="InterPro" id="IPR021886">
    <property type="entry name" value="MgsA_C"/>
</dbReference>
<dbReference type="PANTHER" id="PTHR13779">
    <property type="entry name" value="WERNER HELICASE-INTERACTING PROTEIN 1 FAMILY MEMBER"/>
    <property type="match status" value="1"/>
</dbReference>
<keyword evidence="11" id="KW-1185">Reference proteome</keyword>
<dbReference type="InterPro" id="IPR003593">
    <property type="entry name" value="AAA+_ATPase"/>
</dbReference>
<evidence type="ECO:0000256" key="8">
    <source>
        <dbReference type="ARBA" id="ARBA00026073"/>
    </source>
</evidence>
<dbReference type="InterPro" id="IPR032423">
    <property type="entry name" value="AAA_assoc_2"/>
</dbReference>
<evidence type="ECO:0000256" key="4">
    <source>
        <dbReference type="ARBA" id="ARBA00022705"/>
    </source>
</evidence>
<keyword evidence="6" id="KW-0067">ATP-binding</keyword>
<dbReference type="GO" id="GO:0006261">
    <property type="term" value="P:DNA-templated DNA replication"/>
    <property type="evidence" value="ECO:0007669"/>
    <property type="project" value="TreeGrafter"/>
</dbReference>
<dbReference type="Gene3D" id="1.20.272.10">
    <property type="match status" value="1"/>
</dbReference>
<dbReference type="GO" id="GO:0008047">
    <property type="term" value="F:enzyme activator activity"/>
    <property type="evidence" value="ECO:0007669"/>
    <property type="project" value="TreeGrafter"/>
</dbReference>
<name>A0A2L0ILV4_9GAMM</name>
<keyword evidence="7" id="KW-0239">DNA-directed DNA polymerase</keyword>
<accession>A0A2L0ILV4</accession>
<dbReference type="FunFam" id="1.20.272.10:FF:000001">
    <property type="entry name" value="Putative AAA family ATPase"/>
    <property type="match status" value="1"/>
</dbReference>
<evidence type="ECO:0000259" key="9">
    <source>
        <dbReference type="SMART" id="SM00382"/>
    </source>
</evidence>